<protein>
    <submittedName>
        <fullName evidence="1">Expressed protein</fullName>
    </submittedName>
</protein>
<name>A0AAV0AX84_PHAPC</name>
<comment type="caution">
    <text evidence="1">The sequence shown here is derived from an EMBL/GenBank/DDBJ whole genome shotgun (WGS) entry which is preliminary data.</text>
</comment>
<reference evidence="1" key="1">
    <citation type="submission" date="2022-06" db="EMBL/GenBank/DDBJ databases">
        <authorList>
            <consortium name="SYNGENTA / RWTH Aachen University"/>
        </authorList>
    </citation>
    <scope>NUCLEOTIDE SEQUENCE</scope>
</reference>
<sequence length="604" mass="69834">MFPFDAHSLFTNELLNFSIEGITSSENKWRDVGKGIETPPPKLSSNSENDLFKDISWDGGKSFDSYLETSFNFIPVDDNHHTDAAIEALNHLPPYFSGDDLFEGIGWDGKQTFASLLEPDDSLDSPHSQNHSIVLPHYIEDPVPLEHNRSAGQLNPEHKFNLPSTGKSSKVAKQIVSERHKNCKSYIGVKKQNFKKQNMPLNLKTIGTPLLETIGGAQTSLFKDTEKTVRIDLPKPEKFTPFWWKYIYLTKVVNSITKGEDTTLRLQVFLDRMDELADDLVSSYKDETFWNKMNMNYKHLLTKIVTKEHRSDNFKTNIGEIMDQGVEPYHISLIKKFKKNASMAGSPRKLSRFLPLFDAMEILGKETGVIYFSSKTAHDFFVTKQSERNPMDCLGKVQSPRVDENFYQALNTQLINIKFEEYFKRDGRILRNRALLTYIEQKVVPVELKAFRKILKGKLLMRNLYLVITTLINKFFCEGYDDLKQNFSKRQKVAIEFYDLVWKSFRLTKLNKFIVDTSVLPRINDELNAELSKKLISGVAKCLNSNALVKTNQIKLLSVWKFVDLWLFYHRADLFEIVRNSGQIKYFRPFICSIPHFLMELYTG</sequence>
<dbReference type="Proteomes" id="UP001153365">
    <property type="component" value="Unassembled WGS sequence"/>
</dbReference>
<evidence type="ECO:0000313" key="2">
    <source>
        <dbReference type="Proteomes" id="UP001153365"/>
    </source>
</evidence>
<evidence type="ECO:0000313" key="1">
    <source>
        <dbReference type="EMBL" id="CAH7674883.1"/>
    </source>
</evidence>
<dbReference type="AlphaFoldDB" id="A0AAV0AX84"/>
<accession>A0AAV0AX84</accession>
<keyword evidence="2" id="KW-1185">Reference proteome</keyword>
<gene>
    <name evidence="1" type="ORF">PPACK8108_LOCUS9817</name>
</gene>
<dbReference type="EMBL" id="CALTRL010002153">
    <property type="protein sequence ID" value="CAH7674883.1"/>
    <property type="molecule type" value="Genomic_DNA"/>
</dbReference>
<proteinExistence type="predicted"/>
<organism evidence="1 2">
    <name type="scientific">Phakopsora pachyrhizi</name>
    <name type="common">Asian soybean rust disease fungus</name>
    <dbReference type="NCBI Taxonomy" id="170000"/>
    <lineage>
        <taxon>Eukaryota</taxon>
        <taxon>Fungi</taxon>
        <taxon>Dikarya</taxon>
        <taxon>Basidiomycota</taxon>
        <taxon>Pucciniomycotina</taxon>
        <taxon>Pucciniomycetes</taxon>
        <taxon>Pucciniales</taxon>
        <taxon>Phakopsoraceae</taxon>
        <taxon>Phakopsora</taxon>
    </lineage>
</organism>